<dbReference type="OrthoDB" id="6097628at2"/>
<reference evidence="2 3" key="1">
    <citation type="submission" date="2018-06" db="EMBL/GenBank/DDBJ databases">
        <title>Marinomonas sp. YLB-05 draft genome sequence.</title>
        <authorList>
            <person name="Yu L."/>
            <person name="Tang X."/>
        </authorList>
    </citation>
    <scope>NUCLEOTIDE SEQUENCE [LARGE SCALE GENOMIC DNA]</scope>
    <source>
        <strain evidence="2 3">YLB-05</strain>
    </source>
</reference>
<protein>
    <recommendedName>
        <fullName evidence="4">LPP20 family lipoprotein</fullName>
    </recommendedName>
</protein>
<dbReference type="AlphaFoldDB" id="A0A370U6C9"/>
<sequence>MYRLPKWTFLVNAAVIGLLLNGCSTSQPNTKDATPDWVANPPKNSRYVYGVGTYQRIDNLALAFAQAEQNGNGQIAQQLRTRVSQSNISQVEVTQTTGEAEQVVRNDRLYTRVYTAPIELEQIVNQERYIGPNYVYALQALDRSRALSRLRQQIDTLDNQIIEQGVLLADTIVEPDWPIYMRLIPDFAQRTKLVEKYQLYSQNNTLYHDDARVKAIESKLSDAMNQYHFYLAPSSLRQALSVAFTDSGLSTSQAAATFSVDTDIAQRQQYQNERYYTFIDGSITLSSRNGDTIGSWQATGRGIASQPDAAEQKAKQEWAQKAVIKLLEHLSSDKY</sequence>
<name>A0A370U6C9_9GAMM</name>
<gene>
    <name evidence="2" type="ORF">DN730_15195</name>
</gene>
<dbReference type="Proteomes" id="UP000254326">
    <property type="component" value="Unassembled WGS sequence"/>
</dbReference>
<dbReference type="EMBL" id="QKRA01000008">
    <property type="protein sequence ID" value="RDL43318.1"/>
    <property type="molecule type" value="Genomic_DNA"/>
</dbReference>
<feature type="signal peptide" evidence="1">
    <location>
        <begin position="1"/>
        <end position="28"/>
    </location>
</feature>
<comment type="caution">
    <text evidence="2">The sequence shown here is derived from an EMBL/GenBank/DDBJ whole genome shotgun (WGS) entry which is preliminary data.</text>
</comment>
<evidence type="ECO:0008006" key="4">
    <source>
        <dbReference type="Google" id="ProtNLM"/>
    </source>
</evidence>
<dbReference type="RefSeq" id="WP_115468998.1">
    <property type="nucleotide sequence ID" value="NZ_QKRA01000008.1"/>
</dbReference>
<proteinExistence type="predicted"/>
<accession>A0A370U6C9</accession>
<evidence type="ECO:0000313" key="3">
    <source>
        <dbReference type="Proteomes" id="UP000254326"/>
    </source>
</evidence>
<evidence type="ECO:0000256" key="1">
    <source>
        <dbReference type="SAM" id="SignalP"/>
    </source>
</evidence>
<keyword evidence="1" id="KW-0732">Signal</keyword>
<dbReference type="Gene3D" id="3.10.28.20">
    <property type="entry name" value="Acetamidase/Formamidase-like domains"/>
    <property type="match status" value="1"/>
</dbReference>
<evidence type="ECO:0000313" key="2">
    <source>
        <dbReference type="EMBL" id="RDL43318.1"/>
    </source>
</evidence>
<feature type="chain" id="PRO_5016769478" description="LPP20 family lipoprotein" evidence="1">
    <location>
        <begin position="29"/>
        <end position="335"/>
    </location>
</feature>
<organism evidence="2 3">
    <name type="scientific">Marinomonas piezotolerans</name>
    <dbReference type="NCBI Taxonomy" id="2213058"/>
    <lineage>
        <taxon>Bacteria</taxon>
        <taxon>Pseudomonadati</taxon>
        <taxon>Pseudomonadota</taxon>
        <taxon>Gammaproteobacteria</taxon>
        <taxon>Oceanospirillales</taxon>
        <taxon>Oceanospirillaceae</taxon>
        <taxon>Marinomonas</taxon>
    </lineage>
</organism>
<keyword evidence="3" id="KW-1185">Reference proteome</keyword>